<comment type="caution">
    <text evidence="1">The sequence shown here is derived from an EMBL/GenBank/DDBJ whole genome shotgun (WGS) entry which is preliminary data.</text>
</comment>
<proteinExistence type="predicted"/>
<dbReference type="RefSeq" id="WP_386670597.1">
    <property type="nucleotide sequence ID" value="NZ_JBHLTG010000004.1"/>
</dbReference>
<dbReference type="InterPro" id="IPR012899">
    <property type="entry name" value="LTXXQ"/>
</dbReference>
<reference evidence="1 2" key="1">
    <citation type="submission" date="2024-09" db="EMBL/GenBank/DDBJ databases">
        <authorList>
            <person name="Sun Q."/>
            <person name="Mori K."/>
        </authorList>
    </citation>
    <scope>NUCLEOTIDE SEQUENCE [LARGE SCALE GENOMIC DNA]</scope>
    <source>
        <strain evidence="1 2">KCTC 23076</strain>
    </source>
</reference>
<organism evidence="1 2">
    <name type="scientific">Lysobacter korlensis</name>
    <dbReference type="NCBI Taxonomy" id="553636"/>
    <lineage>
        <taxon>Bacteria</taxon>
        <taxon>Pseudomonadati</taxon>
        <taxon>Pseudomonadota</taxon>
        <taxon>Gammaproteobacteria</taxon>
        <taxon>Lysobacterales</taxon>
        <taxon>Lysobacteraceae</taxon>
        <taxon>Lysobacter</taxon>
    </lineage>
</organism>
<accession>A0ABV6RRN8</accession>
<dbReference type="Proteomes" id="UP001589896">
    <property type="component" value="Unassembled WGS sequence"/>
</dbReference>
<gene>
    <name evidence="1" type="ORF">ACFFGH_17505</name>
</gene>
<dbReference type="Pfam" id="PF07813">
    <property type="entry name" value="LTXXQ"/>
    <property type="match status" value="1"/>
</dbReference>
<keyword evidence="2" id="KW-1185">Reference proteome</keyword>
<protein>
    <submittedName>
        <fullName evidence="1">Spy/CpxP family protein refolding chaperone</fullName>
    </submittedName>
</protein>
<evidence type="ECO:0000313" key="2">
    <source>
        <dbReference type="Proteomes" id="UP001589896"/>
    </source>
</evidence>
<evidence type="ECO:0000313" key="1">
    <source>
        <dbReference type="EMBL" id="MFC0679637.1"/>
    </source>
</evidence>
<dbReference type="Gene3D" id="1.20.120.1490">
    <property type="match status" value="1"/>
</dbReference>
<dbReference type="EMBL" id="JBHLTG010000004">
    <property type="protein sequence ID" value="MFC0679637.1"/>
    <property type="molecule type" value="Genomic_DNA"/>
</dbReference>
<sequence length="167" mass="18557">MFKAQHLPGLGRALFAPALAIGLIVGLAVGSASAWTRQAYDAHTATPRAGSQGQYGAMTDEHLRKLMHHLMETVDPHQRSRLVEIAERARPELERFEQRARQARAPRRDILLADVVDTQALDRVRAAEMQVVQERARRVDQLLVEVASVLTPAQRAAMKSDMQSPAH</sequence>
<name>A0ABV6RRN8_9GAMM</name>